<evidence type="ECO:0000313" key="2">
    <source>
        <dbReference type="EMBL" id="TET45978.1"/>
    </source>
</evidence>
<accession>A0A523UTV3</accession>
<dbReference type="Pfam" id="PF18929">
    <property type="entry name" value="DUF5678"/>
    <property type="match status" value="1"/>
</dbReference>
<evidence type="ECO:0000313" key="3">
    <source>
        <dbReference type="Proteomes" id="UP000315525"/>
    </source>
</evidence>
<comment type="caution">
    <text evidence="2">The sequence shown here is derived from an EMBL/GenBank/DDBJ whole genome shotgun (WGS) entry which is preliminary data.</text>
</comment>
<evidence type="ECO:0000259" key="1">
    <source>
        <dbReference type="Pfam" id="PF18929"/>
    </source>
</evidence>
<dbReference type="InterPro" id="IPR043734">
    <property type="entry name" value="DUF5678"/>
</dbReference>
<dbReference type="Proteomes" id="UP000315525">
    <property type="component" value="Unassembled WGS sequence"/>
</dbReference>
<organism evidence="2 3">
    <name type="scientific">candidate division TA06 bacterium</name>
    <dbReference type="NCBI Taxonomy" id="2250710"/>
    <lineage>
        <taxon>Bacteria</taxon>
        <taxon>Bacteria division TA06</taxon>
    </lineage>
</organism>
<name>A0A523UTV3_UNCT6</name>
<gene>
    <name evidence="2" type="ORF">E3J62_05425</name>
</gene>
<sequence length="91" mass="10866">MAQVPRSSFRPKASDTKMLAKTLKDSKWVVKEWDRLKDKYANSFVAVLDCRVIAHHKSMKRLMEIVDKEFPHRKDFVTTEFISLKDVRWIR</sequence>
<protein>
    <recommendedName>
        <fullName evidence="1">DUF5678 domain-containing protein</fullName>
    </recommendedName>
</protein>
<reference evidence="2 3" key="1">
    <citation type="submission" date="2019-03" db="EMBL/GenBank/DDBJ databases">
        <title>Metabolic potential of uncultured bacteria and archaea associated with petroleum seepage in deep-sea sediments.</title>
        <authorList>
            <person name="Dong X."/>
            <person name="Hubert C."/>
        </authorList>
    </citation>
    <scope>NUCLEOTIDE SEQUENCE [LARGE SCALE GENOMIC DNA]</scope>
    <source>
        <strain evidence="2">E44_bin18</strain>
    </source>
</reference>
<dbReference type="EMBL" id="SOJN01000070">
    <property type="protein sequence ID" value="TET45978.1"/>
    <property type="molecule type" value="Genomic_DNA"/>
</dbReference>
<dbReference type="AlphaFoldDB" id="A0A523UTV3"/>
<feature type="domain" description="DUF5678" evidence="1">
    <location>
        <begin position="36"/>
        <end position="76"/>
    </location>
</feature>
<proteinExistence type="predicted"/>